<dbReference type="RefSeq" id="WP_110423330.1">
    <property type="nucleotide sequence ID" value="NZ_QGLP01000005.1"/>
</dbReference>
<organism evidence="1 2">
    <name type="scientific">Gilliamella apicola</name>
    <dbReference type="NCBI Taxonomy" id="1196095"/>
    <lineage>
        <taxon>Bacteria</taxon>
        <taxon>Pseudomonadati</taxon>
        <taxon>Pseudomonadota</taxon>
        <taxon>Gammaproteobacteria</taxon>
        <taxon>Orbales</taxon>
        <taxon>Orbaceae</taxon>
        <taxon>Gilliamella</taxon>
    </lineage>
</organism>
<proteinExistence type="predicted"/>
<dbReference type="EMBL" id="QGLP01000005">
    <property type="protein sequence ID" value="PXZ03954.1"/>
    <property type="molecule type" value="Genomic_DNA"/>
</dbReference>
<comment type="caution">
    <text evidence="1">The sequence shown here is derived from an EMBL/GenBank/DDBJ whole genome shotgun (WGS) entry which is preliminary data.</text>
</comment>
<gene>
    <name evidence="1" type="ORF">DKK79_06120</name>
</gene>
<protein>
    <submittedName>
        <fullName evidence="1">Uncharacterized protein</fullName>
    </submittedName>
</protein>
<evidence type="ECO:0000313" key="1">
    <source>
        <dbReference type="EMBL" id="PXZ03954.1"/>
    </source>
</evidence>
<evidence type="ECO:0000313" key="2">
    <source>
        <dbReference type="Proteomes" id="UP000247483"/>
    </source>
</evidence>
<accession>A0A2V4E121</accession>
<reference evidence="1 2" key="1">
    <citation type="submission" date="2018-05" db="EMBL/GenBank/DDBJ databases">
        <title>Reference genomes for bee gut microbiota database.</title>
        <authorList>
            <person name="Ellegaard K.M."/>
        </authorList>
    </citation>
    <scope>NUCLEOTIDE SEQUENCE [LARGE SCALE GENOMIC DNA]</scope>
    <source>
        <strain evidence="1 2">ESL0177</strain>
    </source>
</reference>
<name>A0A2V4E121_9GAMM</name>
<sequence>MSKLGCSCGHVMAVHTMQEDFLYDLIPVKNFVEILEAWDEIRNDSYADEFSELYNKASKEVYKCPSCGRILIESDKDPNYFDSYVKED</sequence>
<dbReference type="AlphaFoldDB" id="A0A2V4E121"/>
<dbReference type="Proteomes" id="UP000247483">
    <property type="component" value="Unassembled WGS sequence"/>
</dbReference>